<evidence type="ECO:0000313" key="2">
    <source>
        <dbReference type="Proteomes" id="UP001589783"/>
    </source>
</evidence>
<sequence length="149" mass="15358">MTAIAPTALADLGPALIRSVIAAASGHPGDDQTGRHLTRLIDVHGPELVLDLIAATPSPGRYEPPPTTETLSAISVALFLGAMWDAGPPELRDAREQAADALLELHGWTLSDAARAALTGCAGLSATTAAGHAHLHSALSTCRMYLPDL</sequence>
<comment type="caution">
    <text evidence="1">The sequence shown here is derived from an EMBL/GenBank/DDBJ whole genome shotgun (WGS) entry which is preliminary data.</text>
</comment>
<proteinExistence type="predicted"/>
<evidence type="ECO:0008006" key="3">
    <source>
        <dbReference type="Google" id="ProtNLM"/>
    </source>
</evidence>
<accession>A0ABV6H3T5</accession>
<dbReference type="Proteomes" id="UP001589783">
    <property type="component" value="Unassembled WGS sequence"/>
</dbReference>
<keyword evidence="2" id="KW-1185">Reference proteome</keyword>
<name>A0ABV6H3T5_9ACTN</name>
<evidence type="ECO:0000313" key="1">
    <source>
        <dbReference type="EMBL" id="MFC0313542.1"/>
    </source>
</evidence>
<organism evidence="1 2">
    <name type="scientific">Gordonia phosphorivorans</name>
    <dbReference type="NCBI Taxonomy" id="1056982"/>
    <lineage>
        <taxon>Bacteria</taxon>
        <taxon>Bacillati</taxon>
        <taxon>Actinomycetota</taxon>
        <taxon>Actinomycetes</taxon>
        <taxon>Mycobacteriales</taxon>
        <taxon>Gordoniaceae</taxon>
        <taxon>Gordonia</taxon>
    </lineage>
</organism>
<dbReference type="RefSeq" id="WP_382359912.1">
    <property type="nucleotide sequence ID" value="NZ_JBHLWV010000006.1"/>
</dbReference>
<gene>
    <name evidence="1" type="ORF">ACFFJD_01580</name>
</gene>
<dbReference type="EMBL" id="JBHLWV010000006">
    <property type="protein sequence ID" value="MFC0313542.1"/>
    <property type="molecule type" value="Genomic_DNA"/>
</dbReference>
<reference evidence="1 2" key="1">
    <citation type="submission" date="2024-09" db="EMBL/GenBank/DDBJ databases">
        <authorList>
            <person name="Sun Q."/>
            <person name="Mori K."/>
        </authorList>
    </citation>
    <scope>NUCLEOTIDE SEQUENCE [LARGE SCALE GENOMIC DNA]</scope>
    <source>
        <strain evidence="1 2">CCM 7957</strain>
    </source>
</reference>
<protein>
    <recommendedName>
        <fullName evidence="3">TetR family transcriptional regulator</fullName>
    </recommendedName>
</protein>